<evidence type="ECO:0000313" key="8">
    <source>
        <dbReference type="Proteomes" id="UP000014760"/>
    </source>
</evidence>
<keyword evidence="3" id="KW-0732">Signal</keyword>
<feature type="domain" description="BPTI/Kunitz inhibitor" evidence="4">
    <location>
        <begin position="949"/>
        <end position="999"/>
    </location>
</feature>
<organism evidence="6">
    <name type="scientific">Capitella teleta</name>
    <name type="common">Polychaete worm</name>
    <dbReference type="NCBI Taxonomy" id="283909"/>
    <lineage>
        <taxon>Eukaryota</taxon>
        <taxon>Metazoa</taxon>
        <taxon>Spiralia</taxon>
        <taxon>Lophotrochozoa</taxon>
        <taxon>Annelida</taxon>
        <taxon>Polychaeta</taxon>
        <taxon>Sedentaria</taxon>
        <taxon>Scolecida</taxon>
        <taxon>Capitellidae</taxon>
        <taxon>Capitella</taxon>
    </lineage>
</organism>
<feature type="domain" description="VWFD" evidence="5">
    <location>
        <begin position="60"/>
        <end position="258"/>
    </location>
</feature>
<evidence type="ECO:0000256" key="2">
    <source>
        <dbReference type="ARBA" id="ARBA00023180"/>
    </source>
</evidence>
<dbReference type="InterPro" id="IPR036084">
    <property type="entry name" value="Ser_inhib-like_sf"/>
</dbReference>
<reference evidence="6 8" key="2">
    <citation type="journal article" date="2013" name="Nature">
        <title>Insights into bilaterian evolution from three spiralian genomes.</title>
        <authorList>
            <person name="Simakov O."/>
            <person name="Marletaz F."/>
            <person name="Cho S.J."/>
            <person name="Edsinger-Gonzales E."/>
            <person name="Havlak P."/>
            <person name="Hellsten U."/>
            <person name="Kuo D.H."/>
            <person name="Larsson T."/>
            <person name="Lv J."/>
            <person name="Arendt D."/>
            <person name="Savage R."/>
            <person name="Osoegawa K."/>
            <person name="de Jong P."/>
            <person name="Grimwood J."/>
            <person name="Chapman J.A."/>
            <person name="Shapiro H."/>
            <person name="Aerts A."/>
            <person name="Otillar R.P."/>
            <person name="Terry A.Y."/>
            <person name="Boore J.L."/>
            <person name="Grigoriev I.V."/>
            <person name="Lindberg D.R."/>
            <person name="Seaver E.C."/>
            <person name="Weisblat D.A."/>
            <person name="Putnam N.H."/>
            <person name="Rokhsar D.S."/>
        </authorList>
    </citation>
    <scope>NUCLEOTIDE SEQUENCE</scope>
    <source>
        <strain evidence="6 8">I ESC-2004</strain>
    </source>
</reference>
<evidence type="ECO:0008006" key="9">
    <source>
        <dbReference type="Google" id="ProtNLM"/>
    </source>
</evidence>
<evidence type="ECO:0000256" key="3">
    <source>
        <dbReference type="SAM" id="SignalP"/>
    </source>
</evidence>
<dbReference type="GO" id="GO:0031012">
    <property type="term" value="C:extracellular matrix"/>
    <property type="evidence" value="ECO:0007669"/>
    <property type="project" value="TreeGrafter"/>
</dbReference>
<accession>R7V532</accession>
<dbReference type="SUPFAM" id="SSF57362">
    <property type="entry name" value="BPTI-like"/>
    <property type="match status" value="2"/>
</dbReference>
<evidence type="ECO:0000313" key="6">
    <source>
        <dbReference type="EMBL" id="ELU10890.1"/>
    </source>
</evidence>
<dbReference type="PANTHER" id="PTHR11339">
    <property type="entry name" value="EXTRACELLULAR MATRIX GLYCOPROTEIN RELATED"/>
    <property type="match status" value="1"/>
</dbReference>
<dbReference type="SUPFAM" id="SSF57567">
    <property type="entry name" value="Serine protease inhibitors"/>
    <property type="match status" value="2"/>
</dbReference>
<evidence type="ECO:0000259" key="4">
    <source>
        <dbReference type="PROSITE" id="PS50279"/>
    </source>
</evidence>
<dbReference type="Proteomes" id="UP000014760">
    <property type="component" value="Unassembled WGS sequence"/>
</dbReference>
<dbReference type="InterPro" id="IPR001846">
    <property type="entry name" value="VWF_type-D"/>
</dbReference>
<dbReference type="PROSITE" id="PS50279">
    <property type="entry name" value="BPTI_KUNITZ_2"/>
    <property type="match status" value="2"/>
</dbReference>
<dbReference type="GO" id="GO:0004867">
    <property type="term" value="F:serine-type endopeptidase inhibitor activity"/>
    <property type="evidence" value="ECO:0007669"/>
    <property type="project" value="InterPro"/>
</dbReference>
<dbReference type="SMART" id="SM00216">
    <property type="entry name" value="VWD"/>
    <property type="match status" value="2"/>
</dbReference>
<keyword evidence="2" id="KW-0325">Glycoprotein</keyword>
<sequence>MLLTVTLAALLLSAAHASECDAGCPSDQSCVEVGTDTGEYECKCNAGLTMINGECKSGDCLCRVTGDPHGFSFDGKASKFQGACTHVWAQNNCKNGAPEGAPTWVVATKNTRRDDTRTVSWVKEVVITYEDTTIQLLIDGDVIVDGVKIEGLPVQVNEHIRIFDRPNYLHVDTDYGLHVQWDRVFSARISIDPEMASEVCGMCGSCDKDPDNDWIIGPNTEKCSYRLHPTKKPGNKVNNVNYFGYSWLWGDDVTDECLEDCRKPLPPDECTAEEKQAVRDQCLQLIDGDGPLEACLNKLDAVRVNQTYKDCIFDGCHAQYNATAIVCSDAVQLIEECERETGITLEWRGKEFCPLECPLHSTYTTCMEQCLPDCDNPSGLKCEKGDTCLEGCQCDEGYYFNNGTCITPKQCGCEDKETGSIIPVGTVVLREECGKTCSCKQNGGDIVCEEFKCRPDQECKVVDGIQACVCPLEHAEVDGECVPSATCRCTGDPHCDSFDGNHFTYMGACKYVMAQDNCKDGVPDAEPTFQVLINNDRITPKFKASRVKDVTVLIGGNEIVLHNGGMVTVNGDEILLPHTMGDVKVYEAPNYVYLTFNGLRVMWDRVYSVKVTVPGDKKDKTCGLCGVYNGASEDDMVQGPVEESKCTLGGKGKKKGGKVDDEAVFGNSWYHSDDPNEKACKEDCKELPYPEKCEDKNVVKTCAKLKDRKGPMKNCLATMTDDQIEILYLDCMYDMCAMEATDDEYMCALAAQTMDACKDKGINDEWRNEEFCAPACPAHSEYKRCASPCMPTCEDPDAARCELNPEPCSEGCFCSKGYVSAGGGCYLESECKVLREPCRGLRHPITGKTYDARVQCWSCKDAKNDDACLANGSLETCMLPNAICERIENADTGAVTRQCKERAKCIPESIGQDYRDGDVIRQCHYGDAKVNKEPTPIFTCQPFIDRTACGHTKKAGSGSESLSRFYFSEKKCKCMPFTYSGANGNENNFASKSVCTEACGQWEIPERCLHKPDVGTGPPENVVKLFAYYADKNKCKKVKYTGQGGNVNRFASKLECRKTCKKC</sequence>
<dbReference type="Pfam" id="PF00014">
    <property type="entry name" value="Kunitz_BPTI"/>
    <property type="match status" value="2"/>
</dbReference>
<dbReference type="OrthoDB" id="6059212at2759"/>
<protein>
    <recommendedName>
        <fullName evidence="9">VWFD domain-containing protein</fullName>
    </recommendedName>
</protein>
<dbReference type="SMART" id="SM00131">
    <property type="entry name" value="KU"/>
    <property type="match status" value="2"/>
</dbReference>
<reference evidence="7" key="3">
    <citation type="submission" date="2015-06" db="UniProtKB">
        <authorList>
            <consortium name="EnsemblMetazoa"/>
        </authorList>
    </citation>
    <scope>IDENTIFICATION</scope>
</reference>
<reference evidence="8" key="1">
    <citation type="submission" date="2012-12" db="EMBL/GenBank/DDBJ databases">
        <authorList>
            <person name="Hellsten U."/>
            <person name="Grimwood J."/>
            <person name="Chapman J.A."/>
            <person name="Shapiro H."/>
            <person name="Aerts A."/>
            <person name="Otillar R.P."/>
            <person name="Terry A.Y."/>
            <person name="Boore J.L."/>
            <person name="Simakov O."/>
            <person name="Marletaz F."/>
            <person name="Cho S.-J."/>
            <person name="Edsinger-Gonzales E."/>
            <person name="Havlak P."/>
            <person name="Kuo D.-H."/>
            <person name="Larsson T."/>
            <person name="Lv J."/>
            <person name="Arendt D."/>
            <person name="Savage R."/>
            <person name="Osoegawa K."/>
            <person name="de Jong P."/>
            <person name="Lindberg D.R."/>
            <person name="Seaver E.C."/>
            <person name="Weisblat D.A."/>
            <person name="Putnam N.H."/>
            <person name="Grigoriev I.V."/>
            <person name="Rokhsar D.S."/>
        </authorList>
    </citation>
    <scope>NUCLEOTIDE SEQUENCE</scope>
    <source>
        <strain evidence="8">I ESC-2004</strain>
    </source>
</reference>
<evidence type="ECO:0000313" key="7">
    <source>
        <dbReference type="EnsemblMetazoa" id="CapteP223361"/>
    </source>
</evidence>
<feature type="domain" description="BPTI/Kunitz inhibitor" evidence="4">
    <location>
        <begin position="1008"/>
        <end position="1060"/>
    </location>
</feature>
<dbReference type="HOGENOM" id="CLU_315038_0_0_1"/>
<dbReference type="SMART" id="SM00832">
    <property type="entry name" value="C8"/>
    <property type="match status" value="2"/>
</dbReference>
<dbReference type="Pfam" id="PF01826">
    <property type="entry name" value="TIL"/>
    <property type="match status" value="2"/>
</dbReference>
<name>R7V532_CAPTE</name>
<dbReference type="InterPro" id="IPR025615">
    <property type="entry name" value="TILa_dom"/>
</dbReference>
<dbReference type="Pfam" id="PF12714">
    <property type="entry name" value="TILa"/>
    <property type="match status" value="1"/>
</dbReference>
<dbReference type="CDD" id="cd22593">
    <property type="entry name" value="Kunitz_conkunitzin"/>
    <property type="match status" value="1"/>
</dbReference>
<dbReference type="GO" id="GO:0005615">
    <property type="term" value="C:extracellular space"/>
    <property type="evidence" value="ECO:0007669"/>
    <property type="project" value="TreeGrafter"/>
</dbReference>
<evidence type="ECO:0000256" key="1">
    <source>
        <dbReference type="ARBA" id="ARBA00023157"/>
    </source>
</evidence>
<feature type="signal peptide" evidence="3">
    <location>
        <begin position="1"/>
        <end position="17"/>
    </location>
</feature>
<dbReference type="Gene3D" id="4.10.410.10">
    <property type="entry name" value="Pancreatic trypsin inhibitor Kunitz domain"/>
    <property type="match status" value="2"/>
</dbReference>
<dbReference type="EMBL" id="AMQN01005948">
    <property type="status" value="NOT_ANNOTATED_CDS"/>
    <property type="molecule type" value="Genomic_DNA"/>
</dbReference>
<dbReference type="EMBL" id="KB297182">
    <property type="protein sequence ID" value="ELU10890.1"/>
    <property type="molecule type" value="Genomic_DNA"/>
</dbReference>
<keyword evidence="1" id="KW-1015">Disulfide bond</keyword>
<dbReference type="PROSITE" id="PS51233">
    <property type="entry name" value="VWFD"/>
    <property type="match status" value="2"/>
</dbReference>
<dbReference type="Gene3D" id="2.10.25.10">
    <property type="entry name" value="Laminin"/>
    <property type="match status" value="2"/>
</dbReference>
<feature type="domain" description="VWFD" evidence="5">
    <location>
        <begin position="485"/>
        <end position="681"/>
    </location>
</feature>
<dbReference type="CDD" id="cd19941">
    <property type="entry name" value="TIL"/>
    <property type="match status" value="2"/>
</dbReference>
<dbReference type="InterPro" id="IPR050780">
    <property type="entry name" value="Mucin_vWF_Thrombospondin_sf"/>
</dbReference>
<dbReference type="Pfam" id="PF08742">
    <property type="entry name" value="C8"/>
    <property type="match status" value="2"/>
</dbReference>
<dbReference type="STRING" id="283909.R7V532"/>
<dbReference type="InterPro" id="IPR036880">
    <property type="entry name" value="Kunitz_BPTI_sf"/>
</dbReference>
<dbReference type="Pfam" id="PF00094">
    <property type="entry name" value="VWD"/>
    <property type="match status" value="2"/>
</dbReference>
<dbReference type="InterPro" id="IPR002223">
    <property type="entry name" value="Kunitz_BPTI"/>
</dbReference>
<dbReference type="InterPro" id="IPR002919">
    <property type="entry name" value="TIL_dom"/>
</dbReference>
<dbReference type="EnsemblMetazoa" id="CapteT223361">
    <property type="protein sequence ID" value="CapteP223361"/>
    <property type="gene ID" value="CapteG223361"/>
</dbReference>
<feature type="chain" id="PRO_5008788717" description="VWFD domain-containing protein" evidence="3">
    <location>
        <begin position="18"/>
        <end position="1063"/>
    </location>
</feature>
<evidence type="ECO:0000259" key="5">
    <source>
        <dbReference type="PROSITE" id="PS51233"/>
    </source>
</evidence>
<dbReference type="FunFam" id="2.10.25.10:FF:000055">
    <property type="entry name" value="alpha-tectorin isoform X1"/>
    <property type="match status" value="1"/>
</dbReference>
<proteinExistence type="predicted"/>
<dbReference type="InterPro" id="IPR014853">
    <property type="entry name" value="VWF/SSPO/ZAN-like_Cys-rich_dom"/>
</dbReference>
<dbReference type="AlphaFoldDB" id="R7V532"/>
<dbReference type="PANTHER" id="PTHR11339:SF373">
    <property type="entry name" value="VWFD DOMAIN-CONTAINING PROTEIN"/>
    <property type="match status" value="1"/>
</dbReference>
<dbReference type="OMA" id="MEMEKED"/>
<keyword evidence="8" id="KW-1185">Reference proteome</keyword>
<gene>
    <name evidence="6" type="ORF">CAPTEDRAFT_223361</name>
</gene>